<dbReference type="AlphaFoldDB" id="A0A098DLQ5"/>
<keyword evidence="1" id="KW-0614">Plasmid</keyword>
<evidence type="ECO:0000313" key="1">
    <source>
        <dbReference type="EMBL" id="CEF82725.1"/>
    </source>
</evidence>
<sequence length="77" mass="8717">MAVGAFCGGVNGQPICVGRLLRQTTLTSHQLRKRSFCNFWPGQPPKQPGQSVHFVLGLRQRCRAYHRTRLIYRVPPA</sequence>
<accession>A0A098DLQ5</accession>
<dbReference type="EMBL" id="LN610406">
    <property type="protein sequence ID" value="CEF82725.1"/>
    <property type="molecule type" value="Genomic_DNA"/>
</dbReference>
<organism evidence="1">
    <name type="scientific">Leuconostoc citreum</name>
    <dbReference type="NCBI Taxonomy" id="33964"/>
    <lineage>
        <taxon>Bacteria</taxon>
        <taxon>Bacillati</taxon>
        <taxon>Bacillota</taxon>
        <taxon>Bacilli</taxon>
        <taxon>Lactobacillales</taxon>
        <taxon>Lactobacillaceae</taxon>
        <taxon>Leuconostoc</taxon>
    </lineage>
</organism>
<geneLocation type="plasmid" evidence="1">
    <name>1</name>
</geneLocation>
<reference evidence="1" key="1">
    <citation type="submission" date="2014-07" db="EMBL/GenBank/DDBJ databases">
        <authorList>
            <person name="Remaud-Simeon Magali"/>
            <person name="Passerini Delphine"/>
        </authorList>
    </citation>
    <scope>NUCLEOTIDE SEQUENCE</scope>
    <source>
        <strain evidence="1">NRRL B-742</strain>
        <plasmid evidence="1">1</plasmid>
    </source>
</reference>
<protein>
    <submittedName>
        <fullName evidence="1">Uncharacterized protein</fullName>
    </submittedName>
</protein>
<name>A0A098DLQ5_LEUCI</name>
<proteinExistence type="predicted"/>
<gene>
    <name evidence="1" type="ORF">BN962_p00024</name>
</gene>